<reference evidence="2 3" key="1">
    <citation type="submission" date="2018-11" db="EMBL/GenBank/DDBJ databases">
        <title>Genomes From Bacteria Associated with the Canine Oral Cavity: a Test Case for Automated Genome-Based Taxonomic Assignment.</title>
        <authorList>
            <person name="Coil D.A."/>
            <person name="Jospin G."/>
            <person name="Darling A.E."/>
            <person name="Wallis C."/>
            <person name="Davis I.J."/>
            <person name="Harris S."/>
            <person name="Eisen J.A."/>
            <person name="Holcombe L.J."/>
            <person name="O'Flynn C."/>
        </authorList>
    </citation>
    <scope>NUCLEOTIDE SEQUENCE [LARGE SCALE GENOMIC DNA]</scope>
    <source>
        <strain evidence="2 3">OH5050</strain>
    </source>
</reference>
<keyword evidence="2" id="KW-0808">Transferase</keyword>
<dbReference type="SUPFAM" id="SSF55729">
    <property type="entry name" value="Acyl-CoA N-acyltransferases (Nat)"/>
    <property type="match status" value="1"/>
</dbReference>
<evidence type="ECO:0000259" key="1">
    <source>
        <dbReference type="PROSITE" id="PS51186"/>
    </source>
</evidence>
<comment type="caution">
    <text evidence="2">The sequence shown here is derived from an EMBL/GenBank/DDBJ whole genome shotgun (WGS) entry which is preliminary data.</text>
</comment>
<dbReference type="GO" id="GO:0016747">
    <property type="term" value="F:acyltransferase activity, transferring groups other than amino-acyl groups"/>
    <property type="evidence" value="ECO:0007669"/>
    <property type="project" value="InterPro"/>
</dbReference>
<protein>
    <submittedName>
        <fullName evidence="2">GNAT family N-acetyltransferase</fullName>
    </submittedName>
</protein>
<gene>
    <name evidence="2" type="ORF">EII10_04875</name>
</gene>
<sequence>MSIETCLEHTAPRREELVDLYDSVGWHPYTEHPERLEAAVRASLWLGALREAGTGRLLGLARVVGDDVSIAWLQDLLVRPEAQRQGLGGLLLRAALERFSHVRQFQLLTDADEGTEAFYRSVGLVSAQQEGTVCFMRPLPPPPAPRA</sequence>
<dbReference type="Proteomes" id="UP000271272">
    <property type="component" value="Unassembled WGS sequence"/>
</dbReference>
<dbReference type="InterPro" id="IPR016181">
    <property type="entry name" value="Acyl_CoA_acyltransferase"/>
</dbReference>
<feature type="domain" description="N-acetyltransferase" evidence="1">
    <location>
        <begin position="1"/>
        <end position="141"/>
    </location>
</feature>
<dbReference type="InterPro" id="IPR000182">
    <property type="entry name" value="GNAT_dom"/>
</dbReference>
<dbReference type="Gene3D" id="3.40.630.30">
    <property type="match status" value="1"/>
</dbReference>
<dbReference type="AlphaFoldDB" id="A0A3P1V643"/>
<evidence type="ECO:0000313" key="2">
    <source>
        <dbReference type="EMBL" id="RRD29662.1"/>
    </source>
</evidence>
<accession>A0A3P1V643</accession>
<dbReference type="PANTHER" id="PTHR43233:SF1">
    <property type="entry name" value="FAMILY N-ACETYLTRANSFERASE, PUTATIVE (AFU_ORTHOLOGUE AFUA_6G03350)-RELATED"/>
    <property type="match status" value="1"/>
</dbReference>
<dbReference type="Pfam" id="PF00583">
    <property type="entry name" value="Acetyltransf_1"/>
    <property type="match status" value="1"/>
</dbReference>
<dbReference type="RefSeq" id="WP_124933395.1">
    <property type="nucleotide sequence ID" value="NZ_RQZC01000005.1"/>
</dbReference>
<name>A0A3P1V643_9ACTO</name>
<keyword evidence="3" id="KW-1185">Reference proteome</keyword>
<dbReference type="EMBL" id="RQZC01000005">
    <property type="protein sequence ID" value="RRD29662.1"/>
    <property type="molecule type" value="Genomic_DNA"/>
</dbReference>
<dbReference type="InterPro" id="IPR053144">
    <property type="entry name" value="Acetyltransferase_Butenolide"/>
</dbReference>
<dbReference type="PROSITE" id="PS51186">
    <property type="entry name" value="GNAT"/>
    <property type="match status" value="1"/>
</dbReference>
<proteinExistence type="predicted"/>
<dbReference type="OrthoDB" id="4549080at2"/>
<dbReference type="PANTHER" id="PTHR43233">
    <property type="entry name" value="FAMILY N-ACETYLTRANSFERASE, PUTATIVE (AFU_ORTHOLOGUE AFUA_6G03350)-RELATED"/>
    <property type="match status" value="1"/>
</dbReference>
<evidence type="ECO:0000313" key="3">
    <source>
        <dbReference type="Proteomes" id="UP000271272"/>
    </source>
</evidence>
<organism evidence="2 3">
    <name type="scientific">Actinomyces bowdenii</name>
    <dbReference type="NCBI Taxonomy" id="131109"/>
    <lineage>
        <taxon>Bacteria</taxon>
        <taxon>Bacillati</taxon>
        <taxon>Actinomycetota</taxon>
        <taxon>Actinomycetes</taxon>
        <taxon>Actinomycetales</taxon>
        <taxon>Actinomycetaceae</taxon>
        <taxon>Actinomyces</taxon>
    </lineage>
</organism>